<dbReference type="GO" id="GO:0003735">
    <property type="term" value="F:structural constituent of ribosome"/>
    <property type="evidence" value="ECO:0007669"/>
    <property type="project" value="InterPro"/>
</dbReference>
<proteinExistence type="inferred from homology"/>
<dbReference type="GO" id="GO:0030177">
    <property type="term" value="P:positive regulation of Wnt signaling pathway"/>
    <property type="evidence" value="ECO:0007669"/>
    <property type="project" value="TreeGrafter"/>
</dbReference>
<dbReference type="Gene3D" id="1.10.287.1480">
    <property type="match status" value="1"/>
</dbReference>
<dbReference type="KEGG" id="loa:LOAG_17313"/>
<dbReference type="Pfam" id="PF00253">
    <property type="entry name" value="Ribosomal_S14"/>
    <property type="match status" value="1"/>
</dbReference>
<feature type="region of interest" description="Disordered" evidence="4">
    <location>
        <begin position="1"/>
        <end position="24"/>
    </location>
</feature>
<accession>A0A1S0UJD8</accession>
<dbReference type="InterPro" id="IPR012493">
    <property type="entry name" value="Renin_rcpt"/>
</dbReference>
<sequence length="499" mass="56702">MSSNSTDTVKTIPSVVDGNESSADNELPSVVMDAVNKERPILPYSQKALKTLKLDKYPYYVEREWWKDGNRMTFWSTWRMKRDVKRRHLLAELGPDRVRLKALKCNTILPELIRDECAKKLHSFPKGSCPNLVQHLCQFSGARRGKLNRFHLHRQIFRRLADHGQLSGVQRGIWSMSMAYIHTVLAMLYHLVQGSLCAELHFLASKPVELPDPTTTFLSKTDVVQANKYMLGLTAATPLTWTSDGDIFRRPRALALVTVIDGKALNIPLSSGYAISTEGEDFNHEEMVNNEIFGDEGQEWILMRNAGLEGSQIASDAQNAFSKIEIKTKSEPLRQEIENLYKIAESISKSKIVRTRKTPTIFIIDVNGLPIAEQELSEDEYKLAINEVENAIRHLISVLTNIYNDRVIAELITESISEIRKRQKRENPESSADRIMKLRKDLNVYQFASTSYPAMFGIFLLVSVALTLAILFVAVGLWNMDPGKDSIIYRVVTTRMKKD</sequence>
<keyword evidence="3" id="KW-0687">Ribonucleoprotein</keyword>
<name>A0A1S0UJD8_LOALO</name>
<dbReference type="OMA" id="QMDNNAD"/>
<keyword evidence="2" id="KW-0689">Ribosomal protein</keyword>
<evidence type="ECO:0000256" key="2">
    <source>
        <dbReference type="ARBA" id="ARBA00022980"/>
    </source>
</evidence>
<evidence type="ECO:0000256" key="4">
    <source>
        <dbReference type="SAM" id="MobiDB-lite"/>
    </source>
</evidence>
<evidence type="ECO:0000256" key="5">
    <source>
        <dbReference type="SAM" id="Phobius"/>
    </source>
</evidence>
<dbReference type="RefSeq" id="XP_020306426.1">
    <property type="nucleotide sequence ID" value="XM_020449971.1"/>
</dbReference>
<dbReference type="GO" id="GO:0009897">
    <property type="term" value="C:external side of plasma membrane"/>
    <property type="evidence" value="ECO:0007669"/>
    <property type="project" value="TreeGrafter"/>
</dbReference>
<dbReference type="CTD" id="31251626"/>
<protein>
    <recommendedName>
        <fullName evidence="6">Renin receptor-like C-terminal transmembrane spanning segment domain-containing protein</fullName>
    </recommendedName>
</protein>
<keyword evidence="5" id="KW-0812">Transmembrane</keyword>
<dbReference type="GO" id="GO:1990904">
    <property type="term" value="C:ribonucleoprotein complex"/>
    <property type="evidence" value="ECO:0007669"/>
    <property type="project" value="UniProtKB-KW"/>
</dbReference>
<dbReference type="PANTHER" id="PTHR13351">
    <property type="entry name" value="RENIN RECEPTOR"/>
    <property type="match status" value="1"/>
</dbReference>
<dbReference type="SUPFAM" id="SSF57716">
    <property type="entry name" value="Glucocorticoid receptor-like (DNA-binding domain)"/>
    <property type="match status" value="1"/>
</dbReference>
<dbReference type="InParanoid" id="A0A1S0UJD8"/>
<dbReference type="Pfam" id="PF07850">
    <property type="entry name" value="Renin_r"/>
    <property type="match status" value="1"/>
</dbReference>
<dbReference type="InterPro" id="IPR056780">
    <property type="entry name" value="Renin_r_C"/>
</dbReference>
<dbReference type="GeneID" id="31251626"/>
<dbReference type="GO" id="GO:0005840">
    <property type="term" value="C:ribosome"/>
    <property type="evidence" value="ECO:0007669"/>
    <property type="project" value="UniProtKB-KW"/>
</dbReference>
<evidence type="ECO:0000259" key="6">
    <source>
        <dbReference type="Pfam" id="PF07850"/>
    </source>
</evidence>
<dbReference type="InterPro" id="IPR001209">
    <property type="entry name" value="Ribosomal_uS14"/>
</dbReference>
<reference evidence="7" key="1">
    <citation type="submission" date="2012-04" db="EMBL/GenBank/DDBJ databases">
        <title>The Genome Sequence of Loa loa.</title>
        <authorList>
            <consortium name="The Broad Institute Genome Sequencing Platform"/>
            <consortium name="Broad Institute Genome Sequencing Center for Infectious Disease"/>
            <person name="Nutman T.B."/>
            <person name="Fink D.L."/>
            <person name="Russ C."/>
            <person name="Young S."/>
            <person name="Zeng Q."/>
            <person name="Gargeya S."/>
            <person name="Alvarado L."/>
            <person name="Berlin A."/>
            <person name="Chapman S.B."/>
            <person name="Chen Z."/>
            <person name="Freedman E."/>
            <person name="Gellesch M."/>
            <person name="Goldberg J."/>
            <person name="Griggs A."/>
            <person name="Gujja S."/>
            <person name="Heilman E.R."/>
            <person name="Heiman D."/>
            <person name="Howarth C."/>
            <person name="Mehta T."/>
            <person name="Neiman D."/>
            <person name="Pearson M."/>
            <person name="Roberts A."/>
            <person name="Saif S."/>
            <person name="Shea T."/>
            <person name="Shenoy N."/>
            <person name="Sisk P."/>
            <person name="Stolte C."/>
            <person name="Sykes S."/>
            <person name="White J."/>
            <person name="Yandava C."/>
            <person name="Haas B."/>
            <person name="Henn M.R."/>
            <person name="Nusbaum C."/>
            <person name="Birren B."/>
        </authorList>
    </citation>
    <scope>NUCLEOTIDE SEQUENCE [LARGE SCALE GENOMIC DNA]</scope>
</reference>
<dbReference type="GO" id="GO:0038023">
    <property type="term" value="F:signaling receptor activity"/>
    <property type="evidence" value="ECO:0007669"/>
    <property type="project" value="InterPro"/>
</dbReference>
<feature type="transmembrane region" description="Helical" evidence="5">
    <location>
        <begin position="454"/>
        <end position="478"/>
    </location>
</feature>
<dbReference type="EMBL" id="JH712125">
    <property type="protein sequence ID" value="EJD75571.1"/>
    <property type="molecule type" value="Genomic_DNA"/>
</dbReference>
<evidence type="ECO:0000256" key="3">
    <source>
        <dbReference type="ARBA" id="ARBA00023274"/>
    </source>
</evidence>
<dbReference type="PANTHER" id="PTHR13351:SF1">
    <property type="entry name" value="RENIN RECEPTOR"/>
    <property type="match status" value="1"/>
</dbReference>
<feature type="compositionally biased region" description="Polar residues" evidence="4">
    <location>
        <begin position="1"/>
        <end position="11"/>
    </location>
</feature>
<evidence type="ECO:0000313" key="7">
    <source>
        <dbReference type="EMBL" id="EJD75571.1"/>
    </source>
</evidence>
<dbReference type="GO" id="GO:0006412">
    <property type="term" value="P:translation"/>
    <property type="evidence" value="ECO:0007669"/>
    <property type="project" value="InterPro"/>
</dbReference>
<organism evidence="7">
    <name type="scientific">Loa loa</name>
    <name type="common">Eye worm</name>
    <name type="synonym">Filaria loa</name>
    <dbReference type="NCBI Taxonomy" id="7209"/>
    <lineage>
        <taxon>Eukaryota</taxon>
        <taxon>Metazoa</taxon>
        <taxon>Ecdysozoa</taxon>
        <taxon>Nematoda</taxon>
        <taxon>Chromadorea</taxon>
        <taxon>Rhabditida</taxon>
        <taxon>Spirurina</taxon>
        <taxon>Spiruromorpha</taxon>
        <taxon>Filarioidea</taxon>
        <taxon>Onchocercidae</taxon>
        <taxon>Loa</taxon>
    </lineage>
</organism>
<feature type="domain" description="Renin receptor-like C-terminal transmembrane spanning segment" evidence="6">
    <location>
        <begin position="422"/>
        <end position="499"/>
    </location>
</feature>
<dbReference type="AlphaFoldDB" id="A0A1S0UJD8"/>
<comment type="similarity">
    <text evidence="1">Belongs to the universal ribosomal protein uS14 family.</text>
</comment>
<dbReference type="FunCoup" id="A0A1S0UJD8">
    <property type="interactions" value="719"/>
</dbReference>
<dbReference type="OrthoDB" id="7866065at2759"/>
<keyword evidence="5" id="KW-0472">Membrane</keyword>
<evidence type="ECO:0000256" key="1">
    <source>
        <dbReference type="ARBA" id="ARBA00009083"/>
    </source>
</evidence>
<keyword evidence="5" id="KW-1133">Transmembrane helix</keyword>
<gene>
    <name evidence="7" type="ORF">LOAG_17313</name>
</gene>